<dbReference type="AlphaFoldDB" id="R0LR32"/>
<evidence type="ECO:0000256" key="1">
    <source>
        <dbReference type="SAM" id="MobiDB-lite"/>
    </source>
</evidence>
<keyword evidence="3" id="KW-1185">Reference proteome</keyword>
<feature type="compositionally biased region" description="Basic and acidic residues" evidence="1">
    <location>
        <begin position="423"/>
        <end position="434"/>
    </location>
</feature>
<proteinExistence type="predicted"/>
<gene>
    <name evidence="2" type="ORF">Anapl_00186</name>
</gene>
<dbReference type="Proteomes" id="UP000296049">
    <property type="component" value="Unassembled WGS sequence"/>
</dbReference>
<evidence type="ECO:0000313" key="3">
    <source>
        <dbReference type="Proteomes" id="UP000296049"/>
    </source>
</evidence>
<feature type="region of interest" description="Disordered" evidence="1">
    <location>
        <begin position="400"/>
        <end position="434"/>
    </location>
</feature>
<feature type="compositionally biased region" description="Polar residues" evidence="1">
    <location>
        <begin position="34"/>
        <end position="47"/>
    </location>
</feature>
<evidence type="ECO:0000313" key="2">
    <source>
        <dbReference type="EMBL" id="EOB04200.1"/>
    </source>
</evidence>
<organism evidence="2 3">
    <name type="scientific">Anas platyrhynchos</name>
    <name type="common">Mallard</name>
    <name type="synonym">Anas boschas</name>
    <dbReference type="NCBI Taxonomy" id="8839"/>
    <lineage>
        <taxon>Eukaryota</taxon>
        <taxon>Metazoa</taxon>
        <taxon>Chordata</taxon>
        <taxon>Craniata</taxon>
        <taxon>Vertebrata</taxon>
        <taxon>Euteleostomi</taxon>
        <taxon>Archelosauria</taxon>
        <taxon>Archosauria</taxon>
        <taxon>Dinosauria</taxon>
        <taxon>Saurischia</taxon>
        <taxon>Theropoda</taxon>
        <taxon>Coelurosauria</taxon>
        <taxon>Aves</taxon>
        <taxon>Neognathae</taxon>
        <taxon>Galloanserae</taxon>
        <taxon>Anseriformes</taxon>
        <taxon>Anatidae</taxon>
        <taxon>Anatinae</taxon>
        <taxon>Anas</taxon>
    </lineage>
</organism>
<protein>
    <submittedName>
        <fullName evidence="2">Uncharacterized protein</fullName>
    </submittedName>
</protein>
<accession>R0LR32</accession>
<sequence length="434" mass="47838">MVWTSPCPAPTAVLAHKSPPATSTGDRHPVHRGSSATTALLQATPVSPQREGADRRAGAPRRALPPDQPLCHGLAIAASSIAPLPLPHTSWETIHFQTYPGALTIPQTFLLPIPQVLSPPKGELKRLRVAAPTWPILHLSSKPQSALAYQLRSQAVVRLDFAELRKWKTLSRTSDQERRSTDKQLRPARVRRCTQPEQTNASLLLGVTGHCLQLQRMSNASTGTSELKPCKSFRHLSHLRGDPALPGTPSHIRWLLQVFGGDTREQHNGTDVLLRTEDRLNKIVEVPKEHQGIFAQLKDGAICSQMSCSLAEGNSHHRLPGCTPTALQHSLRVFPAGAPLCKPAKLWREQGATSELRAHSRTGGAERMRTDEVFVLEPFPNANFEGTICLTLQLRKHMQGKEEESSKQGIPSKFPVLSKRNKHVSDTEKRPMVN</sequence>
<name>R0LR32_ANAPL</name>
<dbReference type="EMBL" id="KB742808">
    <property type="protein sequence ID" value="EOB04200.1"/>
    <property type="molecule type" value="Genomic_DNA"/>
</dbReference>
<feature type="region of interest" description="Disordered" evidence="1">
    <location>
        <begin position="1"/>
        <end position="66"/>
    </location>
</feature>
<reference evidence="3" key="1">
    <citation type="journal article" date="2013" name="Nat. Genet.">
        <title>The duck genome and transcriptome provide insight into an avian influenza virus reservoir species.</title>
        <authorList>
            <person name="Huang Y."/>
            <person name="Li Y."/>
            <person name="Burt D.W."/>
            <person name="Chen H."/>
            <person name="Zhang Y."/>
            <person name="Qian W."/>
            <person name="Kim H."/>
            <person name="Gan S."/>
            <person name="Zhao Y."/>
            <person name="Li J."/>
            <person name="Yi K."/>
            <person name="Feng H."/>
            <person name="Zhu P."/>
            <person name="Li B."/>
            <person name="Liu Q."/>
            <person name="Fairley S."/>
            <person name="Magor K.E."/>
            <person name="Du Z."/>
            <person name="Hu X."/>
            <person name="Goodman L."/>
            <person name="Tafer H."/>
            <person name="Vignal A."/>
            <person name="Lee T."/>
            <person name="Kim K.W."/>
            <person name="Sheng Z."/>
            <person name="An Y."/>
            <person name="Searle S."/>
            <person name="Herrero J."/>
            <person name="Groenen M.A."/>
            <person name="Crooijmans R.P."/>
            <person name="Faraut T."/>
            <person name="Cai Q."/>
            <person name="Webster R.G."/>
            <person name="Aldridge J.R."/>
            <person name="Warren W.C."/>
            <person name="Bartschat S."/>
            <person name="Kehr S."/>
            <person name="Marz M."/>
            <person name="Stadler P.F."/>
            <person name="Smith J."/>
            <person name="Kraus R.H."/>
            <person name="Zhao Y."/>
            <person name="Ren L."/>
            <person name="Fei J."/>
            <person name="Morisson M."/>
            <person name="Kaiser P."/>
            <person name="Griffin D.K."/>
            <person name="Rao M."/>
            <person name="Pitel F."/>
            <person name="Wang J."/>
            <person name="Li N."/>
        </authorList>
    </citation>
    <scope>NUCLEOTIDE SEQUENCE [LARGE SCALE GENOMIC DNA]</scope>
</reference>